<reference evidence="1 2" key="1">
    <citation type="journal article" date="2013" name="J. Microbiol.">
        <title>Mucilaginibacter ginsenosidivorax sp. nov., with ginsenoside converting activity isolated from sediment.</title>
        <authorList>
            <person name="Kim J.K."/>
            <person name="Choi T.E."/>
            <person name="Liu Q.M."/>
            <person name="Park H.Y."/>
            <person name="Yi T.H."/>
            <person name="Yoon M.H."/>
            <person name="Kim S.C."/>
            <person name="Im W.T."/>
        </authorList>
    </citation>
    <scope>NUCLEOTIDE SEQUENCE [LARGE SCALE GENOMIC DNA]</scope>
    <source>
        <strain evidence="1 2">KHI28</strain>
    </source>
</reference>
<dbReference type="OrthoDB" id="122582at2"/>
<name>A0A5B8VVJ4_9SPHI</name>
<evidence type="ECO:0000313" key="1">
    <source>
        <dbReference type="EMBL" id="QEC74625.1"/>
    </source>
</evidence>
<dbReference type="RefSeq" id="WP_147051784.1">
    <property type="nucleotide sequence ID" value="NZ_CP042437.1"/>
</dbReference>
<dbReference type="KEGG" id="mgk:FSB76_01180"/>
<dbReference type="EMBL" id="CP042437">
    <property type="protein sequence ID" value="QEC74625.1"/>
    <property type="molecule type" value="Genomic_DNA"/>
</dbReference>
<dbReference type="Proteomes" id="UP000321362">
    <property type="component" value="Chromosome"/>
</dbReference>
<sequence>MSAAYVEHRPISSDKNAATDHHVVIVNGASVGGKFDTQREAKDYACKEGYHPVHVARERHLQNRDIPDHWRKDPC</sequence>
<evidence type="ECO:0008006" key="3">
    <source>
        <dbReference type="Google" id="ProtNLM"/>
    </source>
</evidence>
<protein>
    <recommendedName>
        <fullName evidence="3">DUF2188 domain-containing protein</fullName>
    </recommendedName>
</protein>
<accession>A0A5B8VVJ4</accession>
<proteinExistence type="predicted"/>
<dbReference type="AlphaFoldDB" id="A0A5B8VVJ4"/>
<organism evidence="1 2">
    <name type="scientific">Mucilaginibacter ginsenosidivorax</name>
    <dbReference type="NCBI Taxonomy" id="862126"/>
    <lineage>
        <taxon>Bacteria</taxon>
        <taxon>Pseudomonadati</taxon>
        <taxon>Bacteroidota</taxon>
        <taxon>Sphingobacteriia</taxon>
        <taxon>Sphingobacteriales</taxon>
        <taxon>Sphingobacteriaceae</taxon>
        <taxon>Mucilaginibacter</taxon>
    </lineage>
</organism>
<keyword evidence="2" id="KW-1185">Reference proteome</keyword>
<gene>
    <name evidence="1" type="ORF">FSB76_01180</name>
</gene>
<evidence type="ECO:0000313" key="2">
    <source>
        <dbReference type="Proteomes" id="UP000321362"/>
    </source>
</evidence>